<gene>
    <name evidence="2" type="ORF">RC74_12170</name>
</gene>
<reference evidence="2 3" key="1">
    <citation type="submission" date="2016-02" db="EMBL/GenBank/DDBJ databases">
        <title>Complete genome sequence of Halocynthiibacter arcticus PAMC 20958t from arctic marine sediment.</title>
        <authorList>
            <person name="Lee Y.M."/>
            <person name="Baek K."/>
            <person name="Lee H.K."/>
            <person name="Shin S.C."/>
        </authorList>
    </citation>
    <scope>NUCLEOTIDE SEQUENCE [LARGE SCALE GENOMIC DNA]</scope>
    <source>
        <strain evidence="2">PAMC 20958</strain>
    </source>
</reference>
<name>A0A126V0Q8_9RHOB</name>
<organism evidence="2 3">
    <name type="scientific">Falsihalocynthiibacter arcticus</name>
    <dbReference type="NCBI Taxonomy" id="1579316"/>
    <lineage>
        <taxon>Bacteria</taxon>
        <taxon>Pseudomonadati</taxon>
        <taxon>Pseudomonadota</taxon>
        <taxon>Alphaproteobacteria</taxon>
        <taxon>Rhodobacterales</taxon>
        <taxon>Roseobacteraceae</taxon>
        <taxon>Falsihalocynthiibacter</taxon>
    </lineage>
</organism>
<dbReference type="RefSeq" id="WP_052275157.1">
    <property type="nucleotide sequence ID" value="NZ_CP014327.1"/>
</dbReference>
<sequence>MTTQTLRARTNYLSFPFRMSRQGAAQSERQAHIREQITQLLFTEPGERVFLPEFGIGLARVLFMPMTDALWQQIEVTLGAGLAEVLRGEILPDSIIVRAAPAPDDGATLRITISYTLAALNLSETLSFDITDGVLPLPRYTEAL</sequence>
<dbReference type="Pfam" id="PF04965">
    <property type="entry name" value="GPW_gp25"/>
    <property type="match status" value="1"/>
</dbReference>
<dbReference type="OrthoDB" id="9802846at2"/>
<evidence type="ECO:0000259" key="1">
    <source>
        <dbReference type="Pfam" id="PF04965"/>
    </source>
</evidence>
<dbReference type="EMBL" id="CP014327">
    <property type="protein sequence ID" value="AML51921.1"/>
    <property type="molecule type" value="Genomic_DNA"/>
</dbReference>
<keyword evidence="3" id="KW-1185">Reference proteome</keyword>
<dbReference type="InterPro" id="IPR007048">
    <property type="entry name" value="IraD/Gp25-like"/>
</dbReference>
<evidence type="ECO:0000313" key="2">
    <source>
        <dbReference type="EMBL" id="AML51921.1"/>
    </source>
</evidence>
<dbReference type="KEGG" id="hat:RC74_12170"/>
<proteinExistence type="predicted"/>
<dbReference type="SUPFAM" id="SSF160719">
    <property type="entry name" value="gpW/gp25-like"/>
    <property type="match status" value="1"/>
</dbReference>
<accession>A0A126V0Q8</accession>
<evidence type="ECO:0000313" key="3">
    <source>
        <dbReference type="Proteomes" id="UP000070371"/>
    </source>
</evidence>
<feature type="domain" description="IraD/Gp25-like" evidence="1">
    <location>
        <begin position="28"/>
        <end position="119"/>
    </location>
</feature>
<dbReference type="Proteomes" id="UP000070371">
    <property type="component" value="Chromosome"/>
</dbReference>
<dbReference type="AlphaFoldDB" id="A0A126V0Q8"/>
<dbReference type="STRING" id="1579316.RC74_12170"/>
<protein>
    <recommendedName>
        <fullName evidence="1">IraD/Gp25-like domain-containing protein</fullName>
    </recommendedName>
</protein>
<dbReference type="Gene3D" id="3.10.450.40">
    <property type="match status" value="1"/>
</dbReference>